<feature type="region of interest" description="Disordered" evidence="8">
    <location>
        <begin position="1"/>
        <end position="23"/>
    </location>
</feature>
<dbReference type="Pfam" id="PF00225">
    <property type="entry name" value="Kinesin"/>
    <property type="match status" value="1"/>
</dbReference>
<dbReference type="GO" id="GO:0007018">
    <property type="term" value="P:microtubule-based movement"/>
    <property type="evidence" value="ECO:0007669"/>
    <property type="project" value="InterPro"/>
</dbReference>
<comment type="subcellular location">
    <subcellularLocation>
        <location evidence="1">Cytoplasm</location>
        <location evidence="1">Cytoskeleton</location>
    </subcellularLocation>
</comment>
<evidence type="ECO:0000256" key="5">
    <source>
        <dbReference type="PROSITE-ProRule" id="PRU00283"/>
    </source>
</evidence>
<keyword evidence="4" id="KW-0963">Cytoplasm</keyword>
<dbReference type="PROSITE" id="PS00411">
    <property type="entry name" value="KINESIN_MOTOR_1"/>
    <property type="match status" value="1"/>
</dbReference>
<dbReference type="Proteomes" id="UP001165289">
    <property type="component" value="Unassembled WGS sequence"/>
</dbReference>
<evidence type="ECO:0000256" key="2">
    <source>
        <dbReference type="ARBA" id="ARBA00022741"/>
    </source>
</evidence>
<evidence type="ECO:0000256" key="7">
    <source>
        <dbReference type="SAM" id="Coils"/>
    </source>
</evidence>
<evidence type="ECO:0000256" key="1">
    <source>
        <dbReference type="ARBA" id="ARBA00004245"/>
    </source>
</evidence>
<reference evidence="10 11" key="1">
    <citation type="journal article" date="2023" name="BMC Biol.">
        <title>The compact genome of the sponge Oopsacas minuta (Hexactinellida) is lacking key metazoan core genes.</title>
        <authorList>
            <person name="Santini S."/>
            <person name="Schenkelaars Q."/>
            <person name="Jourda C."/>
            <person name="Duchesne M."/>
            <person name="Belahbib H."/>
            <person name="Rocher C."/>
            <person name="Selva M."/>
            <person name="Riesgo A."/>
            <person name="Vervoort M."/>
            <person name="Leys S.P."/>
            <person name="Kodjabachian L."/>
            <person name="Le Bivic A."/>
            <person name="Borchiellini C."/>
            <person name="Claverie J.M."/>
            <person name="Renard E."/>
        </authorList>
    </citation>
    <scope>NUCLEOTIDE SEQUENCE [LARGE SCALE GENOMIC DNA]</scope>
    <source>
        <strain evidence="10">SPO-2</strain>
    </source>
</reference>
<dbReference type="InterPro" id="IPR001752">
    <property type="entry name" value="Kinesin_motor_dom"/>
</dbReference>
<gene>
    <name evidence="10" type="ORF">LOD99_8126</name>
</gene>
<feature type="coiled-coil region" evidence="7">
    <location>
        <begin position="590"/>
        <end position="659"/>
    </location>
</feature>
<protein>
    <recommendedName>
        <fullName evidence="6">Kinesin-like protein</fullName>
    </recommendedName>
</protein>
<organism evidence="10 11">
    <name type="scientific">Oopsacas minuta</name>
    <dbReference type="NCBI Taxonomy" id="111878"/>
    <lineage>
        <taxon>Eukaryota</taxon>
        <taxon>Metazoa</taxon>
        <taxon>Porifera</taxon>
        <taxon>Hexactinellida</taxon>
        <taxon>Hexasterophora</taxon>
        <taxon>Lyssacinosida</taxon>
        <taxon>Leucopsacidae</taxon>
        <taxon>Oopsacas</taxon>
    </lineage>
</organism>
<dbReference type="PRINTS" id="PR00380">
    <property type="entry name" value="KINESINHEAVY"/>
</dbReference>
<evidence type="ECO:0000256" key="4">
    <source>
        <dbReference type="ARBA" id="ARBA00023212"/>
    </source>
</evidence>
<feature type="compositionally biased region" description="Low complexity" evidence="8">
    <location>
        <begin position="217"/>
        <end position="227"/>
    </location>
</feature>
<dbReference type="InterPro" id="IPR019821">
    <property type="entry name" value="Kinesin_motor_CS"/>
</dbReference>
<dbReference type="GO" id="GO:0003777">
    <property type="term" value="F:microtubule motor activity"/>
    <property type="evidence" value="ECO:0007669"/>
    <property type="project" value="InterPro"/>
</dbReference>
<feature type="domain" description="Kinesin motor" evidence="9">
    <location>
        <begin position="46"/>
        <end position="468"/>
    </location>
</feature>
<keyword evidence="5 6" id="KW-0505">Motor protein</keyword>
<dbReference type="EMBL" id="JAKMXF010000330">
    <property type="protein sequence ID" value="KAI6648494.1"/>
    <property type="molecule type" value="Genomic_DNA"/>
</dbReference>
<keyword evidence="7" id="KW-0175">Coiled coil</keyword>
<dbReference type="SUPFAM" id="SSF52540">
    <property type="entry name" value="P-loop containing nucleoside triphosphate hydrolases"/>
    <property type="match status" value="1"/>
</dbReference>
<dbReference type="PANTHER" id="PTHR24115">
    <property type="entry name" value="KINESIN-RELATED"/>
    <property type="match status" value="1"/>
</dbReference>
<dbReference type="GO" id="GO:0016887">
    <property type="term" value="F:ATP hydrolysis activity"/>
    <property type="evidence" value="ECO:0007669"/>
    <property type="project" value="TreeGrafter"/>
</dbReference>
<dbReference type="PANTHER" id="PTHR24115:SF600">
    <property type="entry name" value="KINESIN-LIKE PROTEIN KIF23"/>
    <property type="match status" value="1"/>
</dbReference>
<evidence type="ECO:0000256" key="6">
    <source>
        <dbReference type="RuleBase" id="RU000394"/>
    </source>
</evidence>
<evidence type="ECO:0000256" key="3">
    <source>
        <dbReference type="ARBA" id="ARBA00022840"/>
    </source>
</evidence>
<keyword evidence="4" id="KW-0206">Cytoskeleton</keyword>
<feature type="binding site" evidence="5">
    <location>
        <begin position="133"/>
        <end position="140"/>
    </location>
    <ligand>
        <name>ATP</name>
        <dbReference type="ChEBI" id="CHEBI:30616"/>
    </ligand>
</feature>
<dbReference type="InterPro" id="IPR036961">
    <property type="entry name" value="Kinesin_motor_dom_sf"/>
</dbReference>
<feature type="compositionally biased region" description="Basic residues" evidence="8">
    <location>
        <begin position="199"/>
        <end position="208"/>
    </location>
</feature>
<comment type="similarity">
    <text evidence="5 6">Belongs to the TRAFAC class myosin-kinesin ATPase superfamily. Kinesin family.</text>
</comment>
<feature type="region of interest" description="Disordered" evidence="8">
    <location>
        <begin position="856"/>
        <end position="876"/>
    </location>
</feature>
<dbReference type="GO" id="GO:0008017">
    <property type="term" value="F:microtubule binding"/>
    <property type="evidence" value="ECO:0007669"/>
    <property type="project" value="InterPro"/>
</dbReference>
<evidence type="ECO:0000313" key="10">
    <source>
        <dbReference type="EMBL" id="KAI6648494.1"/>
    </source>
</evidence>
<keyword evidence="11" id="KW-1185">Reference proteome</keyword>
<dbReference type="AlphaFoldDB" id="A0AAV7JI34"/>
<dbReference type="InterPro" id="IPR027640">
    <property type="entry name" value="Kinesin-like_fam"/>
</dbReference>
<dbReference type="GO" id="GO:0005634">
    <property type="term" value="C:nucleus"/>
    <property type="evidence" value="ECO:0007669"/>
    <property type="project" value="TreeGrafter"/>
</dbReference>
<keyword evidence="6" id="KW-0493">Microtubule</keyword>
<dbReference type="Gene3D" id="3.40.850.10">
    <property type="entry name" value="Kinesin motor domain"/>
    <property type="match status" value="1"/>
</dbReference>
<feature type="compositionally biased region" description="Polar residues" evidence="8">
    <location>
        <begin position="857"/>
        <end position="867"/>
    </location>
</feature>
<dbReference type="PROSITE" id="PS50067">
    <property type="entry name" value="KINESIN_MOTOR_2"/>
    <property type="match status" value="1"/>
</dbReference>
<sequence>MRFSSKMSFKLQDQKPPAPSSATLVKITRKNSSRTRSLRGKNARDPVEVFCRLRPMGELHEKSCVEQISDEVIQLCPPGTVSVSRSANRTATQHTFKKVYNSDCTQKDVFNQLSLPLVHDLLHGKNGLLFAYGITNSGKTHTINGTPEDGGILPRTLDIIFNSIGDLLAKPFVFRPDKSNWFTVHTEANARAHQDAIKKPKSKKKNKNKSTDDTQGDDSSSPDSSRITDQSLVQGIVEDNSYSVFISYFEIYNNYVYDLLDDTSDAPQSLLALRAHRGPQAKNMREDTRHNLYVGGGIEIETRTANEAYALLGRGHKMRRQSQTNLNHTSSRSHAIFNIRLVQSPLDSNGEEVLQDKSRIVVSQLSLVDLAGSERTSRTKSGGTQLREAGSINSSLMVLRTCIETLRDNQTQGCNKLVPYRDSRLTHLFKNFFEGEGKVRMIICLNPRNEDYEEMTYVMKFSELTQSVSVERSEAPKQDITFSVGRRRANLVYKSSLQQLEEERKMKLAEEEAIATLDLAIGREPVKHPFSVALPPLAPDIDKYLMRELSIQEFIKLLRDRSTMRGRLKEAVNKKQTMFRQMLVAIEEERDQLRLSNTKYTTELDGKEEEIKLVNERVRNLQKRNDQLRKTTDTYLQAKKDLELDLQAAEQRFEEEKQCGERFKCVLQDILYHEKAKWESRMRLKISHNEEELLMIIREKDSALEEIRNLIEDEQAGSQASSYYLMTSPYTKHNGIGDFPRNPDKNSFNTVSKASKIPFPARLRKKTLQSPPTCKKFSSRTTDHCNLPYHEPTVNGTDFTQLYRGDLTCARGSGTAGQFTEVDTVQTPERTAVKDIPRFVVGSKPTYIPKLSERSKSSIPVSTSANRLSRALNPRT</sequence>
<name>A0AAV7JI34_9METZ</name>
<evidence type="ECO:0000256" key="8">
    <source>
        <dbReference type="SAM" id="MobiDB-lite"/>
    </source>
</evidence>
<dbReference type="GO" id="GO:0005524">
    <property type="term" value="F:ATP binding"/>
    <property type="evidence" value="ECO:0007669"/>
    <property type="project" value="UniProtKB-UniRule"/>
</dbReference>
<dbReference type="GO" id="GO:0005871">
    <property type="term" value="C:kinesin complex"/>
    <property type="evidence" value="ECO:0007669"/>
    <property type="project" value="TreeGrafter"/>
</dbReference>
<keyword evidence="2 5" id="KW-0547">Nucleotide-binding</keyword>
<comment type="caution">
    <text evidence="10">The sequence shown here is derived from an EMBL/GenBank/DDBJ whole genome shotgun (WGS) entry which is preliminary data.</text>
</comment>
<proteinExistence type="inferred from homology"/>
<feature type="region of interest" description="Disordered" evidence="8">
    <location>
        <begin position="192"/>
        <end position="227"/>
    </location>
</feature>
<evidence type="ECO:0000259" key="9">
    <source>
        <dbReference type="PROSITE" id="PS50067"/>
    </source>
</evidence>
<dbReference type="SMART" id="SM00129">
    <property type="entry name" value="KISc"/>
    <property type="match status" value="1"/>
</dbReference>
<keyword evidence="3 5" id="KW-0067">ATP-binding</keyword>
<evidence type="ECO:0000313" key="11">
    <source>
        <dbReference type="Proteomes" id="UP001165289"/>
    </source>
</evidence>
<accession>A0AAV7JI34</accession>
<dbReference type="InterPro" id="IPR027417">
    <property type="entry name" value="P-loop_NTPase"/>
</dbReference>
<dbReference type="GO" id="GO:0005874">
    <property type="term" value="C:microtubule"/>
    <property type="evidence" value="ECO:0007669"/>
    <property type="project" value="UniProtKB-KW"/>
</dbReference>